<evidence type="ECO:0000313" key="3">
    <source>
        <dbReference type="Proteomes" id="UP000008783"/>
    </source>
</evidence>
<evidence type="ECO:0000256" key="1">
    <source>
        <dbReference type="SAM" id="MobiDB-lite"/>
    </source>
</evidence>
<accession>H6QUF1</accession>
<dbReference type="AlphaFoldDB" id="H6QUF1"/>
<sequence>MKSSPVCSLNWPVLICRIIEIWALTLLANQLVQPVSVTLLSNPSDQGRECASTTIYQGADVCAGARSNVLPPECEKFEDVKYPTTREKEGNQERLSPSATTKAAHAEKFLETNSSPATKNS</sequence>
<feature type="compositionally biased region" description="Polar residues" evidence="1">
    <location>
        <begin position="111"/>
        <end position="121"/>
    </location>
</feature>
<gene>
    <name evidence="2" type="ORF">PGTG_22427</name>
</gene>
<organism evidence="2 3">
    <name type="scientific">Puccinia graminis f. sp. tritici (strain CRL 75-36-700-3 / race SCCL)</name>
    <name type="common">Black stem rust fungus</name>
    <dbReference type="NCBI Taxonomy" id="418459"/>
    <lineage>
        <taxon>Eukaryota</taxon>
        <taxon>Fungi</taxon>
        <taxon>Dikarya</taxon>
        <taxon>Basidiomycota</taxon>
        <taxon>Pucciniomycotina</taxon>
        <taxon>Pucciniomycetes</taxon>
        <taxon>Pucciniales</taxon>
        <taxon>Pucciniaceae</taxon>
        <taxon>Puccinia</taxon>
    </lineage>
</organism>
<reference evidence="3" key="1">
    <citation type="journal article" date="2011" name="Proc. Natl. Acad. Sci. U.S.A.">
        <title>Obligate biotrophy features unraveled by the genomic analysis of rust fungi.</title>
        <authorList>
            <person name="Duplessis S."/>
            <person name="Cuomo C.A."/>
            <person name="Lin Y.-C."/>
            <person name="Aerts A."/>
            <person name="Tisserant E."/>
            <person name="Veneault-Fourrey C."/>
            <person name="Joly D.L."/>
            <person name="Hacquard S."/>
            <person name="Amselem J."/>
            <person name="Cantarel B.L."/>
            <person name="Chiu R."/>
            <person name="Coutinho P.M."/>
            <person name="Feau N."/>
            <person name="Field M."/>
            <person name="Frey P."/>
            <person name="Gelhaye E."/>
            <person name="Goldberg J."/>
            <person name="Grabherr M.G."/>
            <person name="Kodira C.D."/>
            <person name="Kohler A."/>
            <person name="Kuees U."/>
            <person name="Lindquist E.A."/>
            <person name="Lucas S.M."/>
            <person name="Mago R."/>
            <person name="Mauceli E."/>
            <person name="Morin E."/>
            <person name="Murat C."/>
            <person name="Pangilinan J.L."/>
            <person name="Park R."/>
            <person name="Pearson M."/>
            <person name="Quesneville H."/>
            <person name="Rouhier N."/>
            <person name="Sakthikumar S."/>
            <person name="Salamov A.A."/>
            <person name="Schmutz J."/>
            <person name="Selles B."/>
            <person name="Shapiro H."/>
            <person name="Tanguay P."/>
            <person name="Tuskan G.A."/>
            <person name="Henrissat B."/>
            <person name="Van de Peer Y."/>
            <person name="Rouze P."/>
            <person name="Ellis J.G."/>
            <person name="Dodds P.N."/>
            <person name="Schein J.E."/>
            <person name="Zhong S."/>
            <person name="Hamelin R.C."/>
            <person name="Grigoriev I.V."/>
            <person name="Szabo L.J."/>
            <person name="Martin F."/>
        </authorList>
    </citation>
    <scope>NUCLEOTIDE SEQUENCE [LARGE SCALE GENOMIC DNA]</scope>
    <source>
        <strain evidence="3">CRL 75-36-700-3 / race SCCL</strain>
    </source>
</reference>
<name>H6QUF1_PUCGT</name>
<dbReference type="HOGENOM" id="CLU_2039215_0_0_1"/>
<dbReference type="VEuPathDB" id="FungiDB:PGTG_22427"/>
<feature type="region of interest" description="Disordered" evidence="1">
    <location>
        <begin position="81"/>
        <end position="121"/>
    </location>
</feature>
<dbReference type="RefSeq" id="XP_003888862.1">
    <property type="nucleotide sequence ID" value="XM_003888813.1"/>
</dbReference>
<dbReference type="InParanoid" id="H6QUF1"/>
<dbReference type="EMBL" id="DS178338">
    <property type="protein sequence ID" value="EHS64620.1"/>
    <property type="molecule type" value="Genomic_DNA"/>
</dbReference>
<feature type="compositionally biased region" description="Basic and acidic residues" evidence="1">
    <location>
        <begin position="81"/>
        <end position="92"/>
    </location>
</feature>
<dbReference type="KEGG" id="pgr:PGTG_22427"/>
<dbReference type="Proteomes" id="UP000008783">
    <property type="component" value="Unassembled WGS sequence"/>
</dbReference>
<dbReference type="GeneID" id="13542431"/>
<evidence type="ECO:0000313" key="2">
    <source>
        <dbReference type="EMBL" id="EHS64620.1"/>
    </source>
</evidence>
<protein>
    <submittedName>
        <fullName evidence="2">Uncharacterized protein</fullName>
    </submittedName>
</protein>
<proteinExistence type="predicted"/>
<keyword evidence="3" id="KW-1185">Reference proteome</keyword>